<dbReference type="AlphaFoldDB" id="A0A7J9E9S9"/>
<accession>A0A7J9E9S9</accession>
<dbReference type="EMBL" id="JABEZW010000007">
    <property type="protein sequence ID" value="MBA0769760.1"/>
    <property type="molecule type" value="Genomic_DNA"/>
</dbReference>
<name>A0A7J9E9S9_9ROSI</name>
<sequence length="101" mass="11826">MRQKNITSFIYNHTWTIDYMKKYTKGAELLRPGIIRFATNFIAFESIVRSKQALNEMVTSSAWKRSIYARKPAALEMMEVINSSEFWKNVVDVFKDPRIVG</sequence>
<proteinExistence type="predicted"/>
<protein>
    <submittedName>
        <fullName evidence="1">Uncharacterized protein</fullName>
    </submittedName>
</protein>
<organism evidence="1 2">
    <name type="scientific">Gossypium trilobum</name>
    <dbReference type="NCBI Taxonomy" id="34281"/>
    <lineage>
        <taxon>Eukaryota</taxon>
        <taxon>Viridiplantae</taxon>
        <taxon>Streptophyta</taxon>
        <taxon>Embryophyta</taxon>
        <taxon>Tracheophyta</taxon>
        <taxon>Spermatophyta</taxon>
        <taxon>Magnoliopsida</taxon>
        <taxon>eudicotyledons</taxon>
        <taxon>Gunneridae</taxon>
        <taxon>Pentapetalae</taxon>
        <taxon>rosids</taxon>
        <taxon>malvids</taxon>
        <taxon>Malvales</taxon>
        <taxon>Malvaceae</taxon>
        <taxon>Malvoideae</taxon>
        <taxon>Gossypium</taxon>
    </lineage>
</organism>
<comment type="caution">
    <text evidence="1">The sequence shown here is derived from an EMBL/GenBank/DDBJ whole genome shotgun (WGS) entry which is preliminary data.</text>
</comment>
<evidence type="ECO:0000313" key="1">
    <source>
        <dbReference type="EMBL" id="MBA0769760.1"/>
    </source>
</evidence>
<evidence type="ECO:0000313" key="2">
    <source>
        <dbReference type="Proteomes" id="UP000593568"/>
    </source>
</evidence>
<gene>
    <name evidence="1" type="ORF">Gotri_018459</name>
</gene>
<dbReference type="Proteomes" id="UP000593568">
    <property type="component" value="Unassembled WGS sequence"/>
</dbReference>
<reference evidence="1 2" key="1">
    <citation type="journal article" date="2019" name="Genome Biol. Evol.">
        <title>Insights into the evolution of the New World diploid cottons (Gossypium, subgenus Houzingenia) based on genome sequencing.</title>
        <authorList>
            <person name="Grover C.E."/>
            <person name="Arick M.A. 2nd"/>
            <person name="Thrash A."/>
            <person name="Conover J.L."/>
            <person name="Sanders W.S."/>
            <person name="Peterson D.G."/>
            <person name="Frelichowski J.E."/>
            <person name="Scheffler J.A."/>
            <person name="Scheffler B.E."/>
            <person name="Wendel J.F."/>
        </authorList>
    </citation>
    <scope>NUCLEOTIDE SEQUENCE [LARGE SCALE GENOMIC DNA]</scope>
    <source>
        <strain evidence="1">8</strain>
        <tissue evidence="1">Leaf</tissue>
    </source>
</reference>
<keyword evidence="2" id="KW-1185">Reference proteome</keyword>